<dbReference type="EMBL" id="BPWL01000005">
    <property type="protein sequence ID" value="GJJ10341.1"/>
    <property type="molecule type" value="Genomic_DNA"/>
</dbReference>
<evidence type="ECO:0000256" key="2">
    <source>
        <dbReference type="ARBA" id="ARBA00007122"/>
    </source>
</evidence>
<dbReference type="Gene3D" id="3.40.50.720">
    <property type="entry name" value="NAD(P)-binding Rossmann-like Domain"/>
    <property type="match status" value="1"/>
</dbReference>
<name>A0AAV5ACX5_9AGAM</name>
<dbReference type="PANTHER" id="PTHR23420">
    <property type="entry name" value="ADENOSYLHOMOCYSTEINASE"/>
    <property type="match status" value="1"/>
</dbReference>
<comment type="similarity">
    <text evidence="2">Belongs to the adenosylhomocysteinase family.</text>
</comment>
<keyword evidence="4" id="KW-0520">NAD</keyword>
<dbReference type="GO" id="GO:0006730">
    <property type="term" value="P:one-carbon metabolic process"/>
    <property type="evidence" value="ECO:0007669"/>
    <property type="project" value="UniProtKB-KW"/>
</dbReference>
<dbReference type="InterPro" id="IPR042172">
    <property type="entry name" value="Adenosylhomocyst_ase-like_sf"/>
</dbReference>
<keyword evidence="7" id="KW-1185">Reference proteome</keyword>
<protein>
    <recommendedName>
        <fullName evidence="5">S-adenosyl-L-homocysteine hydrolase NAD binding domain-containing protein</fullName>
    </recommendedName>
</protein>
<dbReference type="SUPFAM" id="SSF51735">
    <property type="entry name" value="NAD(P)-binding Rossmann-fold domains"/>
    <property type="match status" value="1"/>
</dbReference>
<feature type="domain" description="S-adenosyl-L-homocysteine hydrolase NAD binding" evidence="5">
    <location>
        <begin position="127"/>
        <end position="159"/>
    </location>
</feature>
<dbReference type="Gene3D" id="3.40.50.1480">
    <property type="entry name" value="Adenosylhomocysteinase-like"/>
    <property type="match status" value="3"/>
</dbReference>
<sequence>MASDVGFRIAATGVPAFAWKGETEEEYTWCIEQMLTAFPRTSLTTVVILPLLLYTRNIDIHGISEETTIGIHHLYRSFLESKLKVPAINITITLAVNLLSMVLNAGCHAGKVAIIAGYSDVGKGSVVNIKPQVDCYLPKNGRHILLLAENRLVNLGCAKTDHLSFVMSCSFSNQVLAQMAVWQTPRKFPLGGLEEEVARAR</sequence>
<evidence type="ECO:0000259" key="5">
    <source>
        <dbReference type="Pfam" id="PF00670"/>
    </source>
</evidence>
<dbReference type="Pfam" id="PF00670">
    <property type="entry name" value="AdoHcyase_NAD"/>
    <property type="match status" value="1"/>
</dbReference>
<dbReference type="Proteomes" id="UP001050691">
    <property type="component" value="Unassembled WGS sequence"/>
</dbReference>
<dbReference type="PANTHER" id="PTHR23420:SF0">
    <property type="entry name" value="ADENOSYLHOMOCYSTEINASE"/>
    <property type="match status" value="1"/>
</dbReference>
<accession>A0AAV5ACX5</accession>
<dbReference type="GO" id="GO:0004013">
    <property type="term" value="F:adenosylhomocysteinase activity"/>
    <property type="evidence" value="ECO:0007669"/>
    <property type="project" value="TreeGrafter"/>
</dbReference>
<evidence type="ECO:0000256" key="3">
    <source>
        <dbReference type="ARBA" id="ARBA00022563"/>
    </source>
</evidence>
<dbReference type="SMART" id="SM00996">
    <property type="entry name" value="AdoHcyase"/>
    <property type="match status" value="1"/>
</dbReference>
<dbReference type="AlphaFoldDB" id="A0AAV5ACX5"/>
<gene>
    <name evidence="6" type="ORF">Clacol_004567</name>
</gene>
<proteinExistence type="inferred from homology"/>
<evidence type="ECO:0000313" key="7">
    <source>
        <dbReference type="Proteomes" id="UP001050691"/>
    </source>
</evidence>
<dbReference type="InterPro" id="IPR036291">
    <property type="entry name" value="NAD(P)-bd_dom_sf"/>
</dbReference>
<reference evidence="6" key="1">
    <citation type="submission" date="2021-10" db="EMBL/GenBank/DDBJ databases">
        <title>De novo Genome Assembly of Clathrus columnatus (Basidiomycota, Fungi) Using Illumina and Nanopore Sequence Data.</title>
        <authorList>
            <person name="Ogiso-Tanaka E."/>
            <person name="Itagaki H."/>
            <person name="Hosoya T."/>
            <person name="Hosaka K."/>
        </authorList>
    </citation>
    <scope>NUCLEOTIDE SEQUENCE</scope>
    <source>
        <strain evidence="6">MO-923</strain>
    </source>
</reference>
<dbReference type="Pfam" id="PF05221">
    <property type="entry name" value="AdoHcyase"/>
    <property type="match status" value="2"/>
</dbReference>
<dbReference type="SUPFAM" id="SSF52283">
    <property type="entry name" value="Formate/glycerate dehydrogenase catalytic domain-like"/>
    <property type="match status" value="1"/>
</dbReference>
<dbReference type="GO" id="GO:0033353">
    <property type="term" value="P:S-adenosylmethionine cycle"/>
    <property type="evidence" value="ECO:0007669"/>
    <property type="project" value="TreeGrafter"/>
</dbReference>
<evidence type="ECO:0000313" key="6">
    <source>
        <dbReference type="EMBL" id="GJJ10341.1"/>
    </source>
</evidence>
<organism evidence="6 7">
    <name type="scientific">Clathrus columnatus</name>
    <dbReference type="NCBI Taxonomy" id="1419009"/>
    <lineage>
        <taxon>Eukaryota</taxon>
        <taxon>Fungi</taxon>
        <taxon>Dikarya</taxon>
        <taxon>Basidiomycota</taxon>
        <taxon>Agaricomycotina</taxon>
        <taxon>Agaricomycetes</taxon>
        <taxon>Phallomycetidae</taxon>
        <taxon>Phallales</taxon>
        <taxon>Clathraceae</taxon>
        <taxon>Clathrus</taxon>
    </lineage>
</organism>
<dbReference type="InterPro" id="IPR015878">
    <property type="entry name" value="Ado_hCys_hydrolase_NAD-bd"/>
</dbReference>
<evidence type="ECO:0000256" key="1">
    <source>
        <dbReference type="ARBA" id="ARBA00001911"/>
    </source>
</evidence>
<dbReference type="InterPro" id="IPR000043">
    <property type="entry name" value="Adenosylhomocysteinase-like"/>
</dbReference>
<dbReference type="GO" id="GO:0005829">
    <property type="term" value="C:cytosol"/>
    <property type="evidence" value="ECO:0007669"/>
    <property type="project" value="TreeGrafter"/>
</dbReference>
<comment type="caution">
    <text evidence="6">The sequence shown here is derived from an EMBL/GenBank/DDBJ whole genome shotgun (WGS) entry which is preliminary data.</text>
</comment>
<comment type="cofactor">
    <cofactor evidence="1">
        <name>NAD(+)</name>
        <dbReference type="ChEBI" id="CHEBI:57540"/>
    </cofactor>
</comment>
<evidence type="ECO:0000256" key="4">
    <source>
        <dbReference type="ARBA" id="ARBA00023027"/>
    </source>
</evidence>
<keyword evidence="3" id="KW-0554">One-carbon metabolism</keyword>